<evidence type="ECO:0000256" key="2">
    <source>
        <dbReference type="ARBA" id="ARBA00022448"/>
    </source>
</evidence>
<name>A0ABR1EZS7_9ASCO</name>
<feature type="transmembrane region" description="Helical" evidence="7">
    <location>
        <begin position="687"/>
        <end position="720"/>
    </location>
</feature>
<feature type="transmembrane region" description="Helical" evidence="7">
    <location>
        <begin position="370"/>
        <end position="401"/>
    </location>
</feature>
<gene>
    <name evidence="9" type="ORF">BZA70DRAFT_241614</name>
</gene>
<evidence type="ECO:0000256" key="5">
    <source>
        <dbReference type="ARBA" id="ARBA00023136"/>
    </source>
</evidence>
<keyword evidence="6" id="KW-0175">Coiled coil</keyword>
<feature type="transmembrane region" description="Helical" evidence="7">
    <location>
        <begin position="336"/>
        <end position="358"/>
    </location>
</feature>
<keyword evidence="2" id="KW-0813">Transport</keyword>
<dbReference type="PROSITE" id="PS51382">
    <property type="entry name" value="SPX"/>
    <property type="match status" value="1"/>
</dbReference>
<proteinExistence type="predicted"/>
<keyword evidence="5 7" id="KW-0472">Membrane</keyword>
<dbReference type="CDD" id="cd01115">
    <property type="entry name" value="SLC13_permease"/>
    <property type="match status" value="1"/>
</dbReference>
<feature type="transmembrane region" description="Helical" evidence="7">
    <location>
        <begin position="649"/>
        <end position="667"/>
    </location>
</feature>
<keyword evidence="3 7" id="KW-0812">Transmembrane</keyword>
<evidence type="ECO:0000256" key="4">
    <source>
        <dbReference type="ARBA" id="ARBA00022989"/>
    </source>
</evidence>
<evidence type="ECO:0000313" key="10">
    <source>
        <dbReference type="Proteomes" id="UP001498771"/>
    </source>
</evidence>
<keyword evidence="4 7" id="KW-1133">Transmembrane helix</keyword>
<dbReference type="EMBL" id="JBBJBU010000013">
    <property type="protein sequence ID" value="KAK7203108.1"/>
    <property type="molecule type" value="Genomic_DNA"/>
</dbReference>
<dbReference type="CDD" id="cd14478">
    <property type="entry name" value="SPX_PHO87_PHO90_like"/>
    <property type="match status" value="1"/>
</dbReference>
<organism evidence="9 10">
    <name type="scientific">Myxozyma melibiosi</name>
    <dbReference type="NCBI Taxonomy" id="54550"/>
    <lineage>
        <taxon>Eukaryota</taxon>
        <taxon>Fungi</taxon>
        <taxon>Dikarya</taxon>
        <taxon>Ascomycota</taxon>
        <taxon>Saccharomycotina</taxon>
        <taxon>Lipomycetes</taxon>
        <taxon>Lipomycetales</taxon>
        <taxon>Lipomycetaceae</taxon>
        <taxon>Myxozyma</taxon>
    </lineage>
</organism>
<protein>
    <submittedName>
        <fullName evidence="9">SPX domain-containing protein</fullName>
    </submittedName>
</protein>
<sequence>MKFSRTVQFNAVPEWSAYYISYSNLKKLIQNLESEANNRAVQLQRESETVSLIANDDAYADFDVIFRRALDDELDKICKFYADKYRELSEELLQLKQDVYEFTDNAGPEEASTSSGSSITTSSHQFSDGESVLAAVNTAERGGPLTDKSVDALSLSSFRDDSGFDEMADLKITLKKRVIALYVAFSELKSYVTLNRTGFAKALKKYAKVLNREIPGGYVVNDVEQSVPFLPQSRAELDERLDEATELYAVISTRGEIGQAKAELRVHLREYVVWDRNSVWREMMGIESKVQGVGITNQGLLVSSNPIADALEHKSAASQPPYEIVTRYGVIRLPRIIFNSTSAILAVIVATFVVLLVVPIFDDPTPQACLAILIAASMLWATEVIPLFVTSMLVPLLVVVFRAVRSDDMEHERLSAPDATKYIFASMWTPVIMLLLGGFAIASALSKYNIAKVIATWVLSNAGTKPRNVLLMTMFVAMFLSMWISNVASPVLCLSIIQPLLRTQDSESNFPKALILGIALASNIGGMASPIASPQNVIALQNMRPNPSWGAWFFIALPVCILSILLIWVFMLITLNPAKGAIYTKIERKTERFDRTQIFVSAVTLVTIALWCVSHQLEGVFGDMGVLAIIPLVVFFGTGLLTKEDFNNFMWTIIILAMGGIALGKAVSSSGLLDTIAMGIRSLVSGMGVYGVMVVFGSLILIIATFISHTVAALILLPIVAQVGQAMDDPHPNLLVMGAALLCSGAMGLPTSGFPNVTAICTTDDQGRPYLTVSLFITRGVPASLIAYVVIISLGYGLMKIVRL</sequence>
<keyword evidence="10" id="KW-1185">Reference proteome</keyword>
<feature type="transmembrane region" description="Helical" evidence="7">
    <location>
        <begin position="513"/>
        <end position="532"/>
    </location>
</feature>
<dbReference type="InterPro" id="IPR004680">
    <property type="entry name" value="Cit_transptr-like_dom"/>
</dbReference>
<dbReference type="Pfam" id="PF03600">
    <property type="entry name" value="CitMHS"/>
    <property type="match status" value="1"/>
</dbReference>
<feature type="transmembrane region" description="Helical" evidence="7">
    <location>
        <begin position="422"/>
        <end position="445"/>
    </location>
</feature>
<evidence type="ECO:0000256" key="6">
    <source>
        <dbReference type="SAM" id="Coils"/>
    </source>
</evidence>
<feature type="transmembrane region" description="Helical" evidence="7">
    <location>
        <begin position="620"/>
        <end position="642"/>
    </location>
</feature>
<comment type="subcellular location">
    <subcellularLocation>
        <location evidence="1">Membrane</location>
        <topology evidence="1">Multi-pass membrane protein</topology>
    </subcellularLocation>
</comment>
<dbReference type="PANTHER" id="PTHR10283:SF92">
    <property type="entry name" value="LOW-AFFINITY PHOSPHATE TRANSPORTER PHO91"/>
    <property type="match status" value="1"/>
</dbReference>
<feature type="transmembrane region" description="Helical" evidence="7">
    <location>
        <begin position="732"/>
        <end position="750"/>
    </location>
</feature>
<dbReference type="RefSeq" id="XP_064766141.1">
    <property type="nucleotide sequence ID" value="XM_064910537.1"/>
</dbReference>
<feature type="coiled-coil region" evidence="6">
    <location>
        <begin position="78"/>
        <end position="105"/>
    </location>
</feature>
<dbReference type="GeneID" id="90036049"/>
<feature type="transmembrane region" description="Helical" evidence="7">
    <location>
        <begin position="552"/>
        <end position="575"/>
    </location>
</feature>
<evidence type="ECO:0000256" key="1">
    <source>
        <dbReference type="ARBA" id="ARBA00004141"/>
    </source>
</evidence>
<evidence type="ECO:0000256" key="3">
    <source>
        <dbReference type="ARBA" id="ARBA00022692"/>
    </source>
</evidence>
<feature type="transmembrane region" description="Helical" evidence="7">
    <location>
        <begin position="596"/>
        <end position="614"/>
    </location>
</feature>
<dbReference type="Proteomes" id="UP001498771">
    <property type="component" value="Unassembled WGS sequence"/>
</dbReference>
<evidence type="ECO:0000313" key="9">
    <source>
        <dbReference type="EMBL" id="KAK7203108.1"/>
    </source>
</evidence>
<comment type="caution">
    <text evidence="9">The sequence shown here is derived from an EMBL/GenBank/DDBJ whole genome shotgun (WGS) entry which is preliminary data.</text>
</comment>
<dbReference type="InterPro" id="IPR004331">
    <property type="entry name" value="SPX_dom"/>
</dbReference>
<dbReference type="PANTHER" id="PTHR10283">
    <property type="entry name" value="SOLUTE CARRIER FAMILY 13 MEMBER"/>
    <property type="match status" value="1"/>
</dbReference>
<feature type="domain" description="SPX" evidence="8">
    <location>
        <begin position="1"/>
        <end position="220"/>
    </location>
</feature>
<feature type="transmembrane region" description="Helical" evidence="7">
    <location>
        <begin position="469"/>
        <end position="501"/>
    </location>
</feature>
<feature type="transmembrane region" description="Helical" evidence="7">
    <location>
        <begin position="770"/>
        <end position="798"/>
    </location>
</feature>
<reference evidence="9 10" key="1">
    <citation type="submission" date="2024-03" db="EMBL/GenBank/DDBJ databases">
        <title>Genome-scale model development and genomic sequencing of the oleaginous clade Lipomyces.</title>
        <authorList>
            <consortium name="Lawrence Berkeley National Laboratory"/>
            <person name="Czajka J.J."/>
            <person name="Han Y."/>
            <person name="Kim J."/>
            <person name="Mondo S.J."/>
            <person name="Hofstad B.A."/>
            <person name="Robles A."/>
            <person name="Haridas S."/>
            <person name="Riley R."/>
            <person name="LaButti K."/>
            <person name="Pangilinan J."/>
            <person name="Andreopoulos W."/>
            <person name="Lipzen A."/>
            <person name="Yan J."/>
            <person name="Wang M."/>
            <person name="Ng V."/>
            <person name="Grigoriev I.V."/>
            <person name="Spatafora J.W."/>
            <person name="Magnuson J.K."/>
            <person name="Baker S.E."/>
            <person name="Pomraning K.R."/>
        </authorList>
    </citation>
    <scope>NUCLEOTIDE SEQUENCE [LARGE SCALE GENOMIC DNA]</scope>
    <source>
        <strain evidence="9 10">Phaff 52-87</strain>
    </source>
</reference>
<evidence type="ECO:0000259" key="8">
    <source>
        <dbReference type="PROSITE" id="PS51382"/>
    </source>
</evidence>
<evidence type="ECO:0000256" key="7">
    <source>
        <dbReference type="SAM" id="Phobius"/>
    </source>
</evidence>
<accession>A0ABR1EZS7</accession>
<dbReference type="Pfam" id="PF03105">
    <property type="entry name" value="SPX"/>
    <property type="match status" value="2"/>
</dbReference>